<evidence type="ECO:0000313" key="6">
    <source>
        <dbReference type="Proteomes" id="UP001343724"/>
    </source>
</evidence>
<keyword evidence="2 5" id="KW-0808">Transferase</keyword>
<evidence type="ECO:0000259" key="3">
    <source>
        <dbReference type="Pfam" id="PF00534"/>
    </source>
</evidence>
<dbReference type="PANTHER" id="PTHR12526:SF510">
    <property type="entry name" value="D-INOSITOL 3-PHOSPHATE GLYCOSYLTRANSFERASE"/>
    <property type="match status" value="1"/>
</dbReference>
<dbReference type="Gene3D" id="3.40.50.2000">
    <property type="entry name" value="Glycogen Phosphorylase B"/>
    <property type="match status" value="2"/>
</dbReference>
<feature type="domain" description="Glycosyl transferase family 1" evidence="3">
    <location>
        <begin position="182"/>
        <end position="341"/>
    </location>
</feature>
<evidence type="ECO:0000313" key="5">
    <source>
        <dbReference type="EMBL" id="MEC4295541.1"/>
    </source>
</evidence>
<keyword evidence="1 5" id="KW-0328">Glycosyltransferase</keyword>
<dbReference type="Proteomes" id="UP001343724">
    <property type="component" value="Unassembled WGS sequence"/>
</dbReference>
<evidence type="ECO:0000256" key="1">
    <source>
        <dbReference type="ARBA" id="ARBA00022676"/>
    </source>
</evidence>
<sequence>METEKARMRIACVAYLHGAGGAERQIIMLANGLSSLGHEVHLVVLYANRACYPIDNRVIVHDLAGARQGQEGILGRFLALRECLRSIAPDVSVHYWMQSAYFAAAMPKRITGSVVYSERGDPGDSEYRGLLGFVRGATFPRLDGFVFQTEAARDYFDGSVAARSAVIPNPVAVPAALVSDVAPKRQKRIVAIGRLAKQKNHQLLIRAFARLSSEFPEYILEIYGEGDLRDCLCSLARSLGVADRVRIIDPCTDIFVRIKEASLFVLPSLYEGMPNALLEAMSLGLPCVTTDYAPKGAAGSIVSDKWDGVIVPDDEENLSQAIFEVLSDTDYAAFLSKNARESGKRFSSEQVFGQWESYLRKVVNT</sequence>
<gene>
    <name evidence="5" type="ORF">VJ920_09475</name>
</gene>
<dbReference type="InterPro" id="IPR028098">
    <property type="entry name" value="Glyco_trans_4-like_N"/>
</dbReference>
<dbReference type="Pfam" id="PF13439">
    <property type="entry name" value="Glyco_transf_4"/>
    <property type="match status" value="1"/>
</dbReference>
<proteinExistence type="predicted"/>
<dbReference type="EC" id="2.4.-.-" evidence="5"/>
<dbReference type="PANTHER" id="PTHR12526">
    <property type="entry name" value="GLYCOSYLTRANSFERASE"/>
    <property type="match status" value="1"/>
</dbReference>
<feature type="domain" description="Glycosyltransferase subfamily 4-like N-terminal" evidence="4">
    <location>
        <begin position="20"/>
        <end position="171"/>
    </location>
</feature>
<organism evidence="5 6">
    <name type="scientific">Adlercreutzia shanghongiae</name>
    <dbReference type="NCBI Taxonomy" id="3111773"/>
    <lineage>
        <taxon>Bacteria</taxon>
        <taxon>Bacillati</taxon>
        <taxon>Actinomycetota</taxon>
        <taxon>Coriobacteriia</taxon>
        <taxon>Eggerthellales</taxon>
        <taxon>Eggerthellaceae</taxon>
        <taxon>Adlercreutzia</taxon>
    </lineage>
</organism>
<dbReference type="EMBL" id="JAYMFH010000014">
    <property type="protein sequence ID" value="MEC4295541.1"/>
    <property type="molecule type" value="Genomic_DNA"/>
</dbReference>
<dbReference type="Pfam" id="PF00534">
    <property type="entry name" value="Glycos_transf_1"/>
    <property type="match status" value="1"/>
</dbReference>
<keyword evidence="6" id="KW-1185">Reference proteome</keyword>
<evidence type="ECO:0000259" key="4">
    <source>
        <dbReference type="Pfam" id="PF13439"/>
    </source>
</evidence>
<reference evidence="5 6" key="1">
    <citation type="submission" date="2024-01" db="EMBL/GenBank/DDBJ databases">
        <title>novel species in genus Adlercreutzia.</title>
        <authorList>
            <person name="Liu X."/>
        </authorList>
    </citation>
    <scope>NUCLEOTIDE SEQUENCE [LARGE SCALE GENOMIC DNA]</scope>
    <source>
        <strain evidence="5 6">R22</strain>
    </source>
</reference>
<name>A0ABU6J081_9ACTN</name>
<dbReference type="SUPFAM" id="SSF53756">
    <property type="entry name" value="UDP-Glycosyltransferase/glycogen phosphorylase"/>
    <property type="match status" value="1"/>
</dbReference>
<protein>
    <submittedName>
        <fullName evidence="5">Glycosyltransferase</fullName>
        <ecNumber evidence="5">2.4.-.-</ecNumber>
    </submittedName>
</protein>
<dbReference type="InterPro" id="IPR001296">
    <property type="entry name" value="Glyco_trans_1"/>
</dbReference>
<evidence type="ECO:0000256" key="2">
    <source>
        <dbReference type="ARBA" id="ARBA00022679"/>
    </source>
</evidence>
<dbReference type="GO" id="GO:0016757">
    <property type="term" value="F:glycosyltransferase activity"/>
    <property type="evidence" value="ECO:0007669"/>
    <property type="project" value="UniProtKB-KW"/>
</dbReference>
<comment type="caution">
    <text evidence="5">The sequence shown here is derived from an EMBL/GenBank/DDBJ whole genome shotgun (WGS) entry which is preliminary data.</text>
</comment>
<dbReference type="RefSeq" id="WP_326454986.1">
    <property type="nucleotide sequence ID" value="NZ_JAYMFH010000014.1"/>
</dbReference>
<accession>A0ABU6J081</accession>